<keyword evidence="3 9" id="KW-0500">Molybdenum</keyword>
<keyword evidence="6 12" id="KW-0067">ATP-binding</keyword>
<dbReference type="PANTHER" id="PTHR43514:SF10">
    <property type="entry name" value="MOLYBDENUM IMPORT ATP-BINDING PROTEIN MODC 2"/>
    <property type="match status" value="1"/>
</dbReference>
<evidence type="ECO:0000256" key="6">
    <source>
        <dbReference type="ARBA" id="ARBA00022840"/>
    </source>
</evidence>
<dbReference type="InterPro" id="IPR008995">
    <property type="entry name" value="Mo/tungstate-bd_C_term_dom"/>
</dbReference>
<keyword evidence="2" id="KW-1003">Cell membrane</keyword>
<evidence type="ECO:0000256" key="7">
    <source>
        <dbReference type="ARBA" id="ARBA00022967"/>
    </source>
</evidence>
<evidence type="ECO:0000256" key="8">
    <source>
        <dbReference type="ARBA" id="ARBA00023136"/>
    </source>
</evidence>
<evidence type="ECO:0000313" key="12">
    <source>
        <dbReference type="EMBL" id="CRH04584.1"/>
    </source>
</evidence>
<dbReference type="SUPFAM" id="SSF52540">
    <property type="entry name" value="P-loop containing nucleoside triphosphate hydrolases"/>
    <property type="match status" value="1"/>
</dbReference>
<dbReference type="AlphaFoldDB" id="A0A1S7LEP5"/>
<dbReference type="GO" id="GO:0015098">
    <property type="term" value="F:molybdate ion transmembrane transporter activity"/>
    <property type="evidence" value="ECO:0007669"/>
    <property type="project" value="InterPro"/>
</dbReference>
<name>A0A1S7LEP5_MAGMO</name>
<keyword evidence="1" id="KW-0813">Transport</keyword>
<keyword evidence="8" id="KW-0472">Membrane</keyword>
<dbReference type="GO" id="GO:0016887">
    <property type="term" value="F:ATP hydrolysis activity"/>
    <property type="evidence" value="ECO:0007669"/>
    <property type="project" value="InterPro"/>
</dbReference>
<dbReference type="InterPro" id="IPR005116">
    <property type="entry name" value="Transp-assoc_OB_typ1"/>
</dbReference>
<dbReference type="PANTHER" id="PTHR43514">
    <property type="entry name" value="ABC TRANSPORTER I FAMILY MEMBER 10"/>
    <property type="match status" value="1"/>
</dbReference>
<sequence length="360" mass="39840">MSVIQAQFKDRLGAFNLNVGLEVDGGGITALFGPSGCGKTTLLRCVAGLHRAAHGNLMVHGEEWQAADRFLPPHRRPIGYVFQEASLFPHLSVQGNLDFAIKRTGDAKQWIGFDEVVNLLGVEPLLERMPARLSGGERQRVGMARALLTQPRLLLMDEPLAALDRISKMEILPYLESLHERLVIPTLYVSHDLEEVERLADHMFYLERGEVKLSGPIESLLTHPELPFARDPQAGVVLHGKPEHYDDHDALTQLSINPGYRVYVPGDLRGHEKCRVRILAANVSISLTDSDQSSILNRFPARVTSGHPMDDARMNVRLVLGHGGGGPAILARITHKSWRQLKLEPGKQVFANVKSVSLVD</sequence>
<dbReference type="GO" id="GO:0016020">
    <property type="term" value="C:membrane"/>
    <property type="evidence" value="ECO:0007669"/>
    <property type="project" value="InterPro"/>
</dbReference>
<evidence type="ECO:0000259" key="10">
    <source>
        <dbReference type="PROSITE" id="PS50893"/>
    </source>
</evidence>
<evidence type="ECO:0000256" key="9">
    <source>
        <dbReference type="PROSITE-ProRule" id="PRU01213"/>
    </source>
</evidence>
<dbReference type="NCBIfam" id="TIGR02142">
    <property type="entry name" value="modC_ABC"/>
    <property type="match status" value="1"/>
</dbReference>
<dbReference type="Gene3D" id="3.40.50.300">
    <property type="entry name" value="P-loop containing nucleotide triphosphate hydrolases"/>
    <property type="match status" value="1"/>
</dbReference>
<evidence type="ECO:0000256" key="4">
    <source>
        <dbReference type="ARBA" id="ARBA00022519"/>
    </source>
</evidence>
<dbReference type="GO" id="GO:0005524">
    <property type="term" value="F:ATP binding"/>
    <property type="evidence" value="ECO:0007669"/>
    <property type="project" value="UniProtKB-KW"/>
</dbReference>
<dbReference type="InterPro" id="IPR003439">
    <property type="entry name" value="ABC_transporter-like_ATP-bd"/>
</dbReference>
<feature type="domain" description="Mop" evidence="11">
    <location>
        <begin position="292"/>
        <end position="360"/>
    </location>
</feature>
<dbReference type="EMBL" id="LO017727">
    <property type="protein sequence ID" value="CRH04584.1"/>
    <property type="molecule type" value="Genomic_DNA"/>
</dbReference>
<keyword evidence="5" id="KW-0547">Nucleotide-binding</keyword>
<dbReference type="InterPro" id="IPR004606">
    <property type="entry name" value="Mop_domain"/>
</dbReference>
<dbReference type="SUPFAM" id="SSF50331">
    <property type="entry name" value="MOP-like"/>
    <property type="match status" value="1"/>
</dbReference>
<organism evidence="12">
    <name type="scientific">Magnetococcus massalia (strain MO-1)</name>
    <dbReference type="NCBI Taxonomy" id="451514"/>
    <lineage>
        <taxon>Bacteria</taxon>
        <taxon>Pseudomonadati</taxon>
        <taxon>Pseudomonadota</taxon>
        <taxon>Magnetococcia</taxon>
        <taxon>Magnetococcales</taxon>
        <taxon>Magnetococcaceae</taxon>
        <taxon>Magnetococcus</taxon>
    </lineage>
</organism>
<dbReference type="InterPro" id="IPR011868">
    <property type="entry name" value="ModC_ABC_ATP-bd"/>
</dbReference>
<evidence type="ECO:0000259" key="11">
    <source>
        <dbReference type="PROSITE" id="PS51866"/>
    </source>
</evidence>
<evidence type="ECO:0000256" key="5">
    <source>
        <dbReference type="ARBA" id="ARBA00022741"/>
    </source>
</evidence>
<dbReference type="PROSITE" id="PS00211">
    <property type="entry name" value="ABC_TRANSPORTER_1"/>
    <property type="match status" value="1"/>
</dbReference>
<proteinExistence type="predicted"/>
<gene>
    <name evidence="12" type="primary">modC</name>
    <name evidence="12" type="ORF">MAGMO_0372</name>
</gene>
<dbReference type="Pfam" id="PF00005">
    <property type="entry name" value="ABC_tran"/>
    <property type="match status" value="1"/>
</dbReference>
<dbReference type="Gene3D" id="2.40.50.100">
    <property type="match status" value="1"/>
</dbReference>
<keyword evidence="4" id="KW-0997">Cell inner membrane</keyword>
<protein>
    <submittedName>
        <fullName evidence="12">Molybdenum ABC transporter ATP-binding protein</fullName>
    </submittedName>
</protein>
<dbReference type="SMART" id="SM00382">
    <property type="entry name" value="AAA"/>
    <property type="match status" value="1"/>
</dbReference>
<dbReference type="InterPro" id="IPR017871">
    <property type="entry name" value="ABC_transporter-like_CS"/>
</dbReference>
<reference evidence="12" key="1">
    <citation type="submission" date="2015-04" db="EMBL/GenBank/DDBJ databases">
        <authorList>
            <person name="Syromyatnikov M.Y."/>
            <person name="Popov V.N."/>
        </authorList>
    </citation>
    <scope>NUCLEOTIDE SEQUENCE</scope>
    <source>
        <strain evidence="12">MO-1</strain>
    </source>
</reference>
<dbReference type="InterPro" id="IPR027417">
    <property type="entry name" value="P-loop_NTPase"/>
</dbReference>
<dbReference type="InterPro" id="IPR003593">
    <property type="entry name" value="AAA+_ATPase"/>
</dbReference>
<evidence type="ECO:0000256" key="2">
    <source>
        <dbReference type="ARBA" id="ARBA00022475"/>
    </source>
</evidence>
<dbReference type="GO" id="GO:0140359">
    <property type="term" value="F:ABC-type transporter activity"/>
    <property type="evidence" value="ECO:0007669"/>
    <property type="project" value="InterPro"/>
</dbReference>
<dbReference type="InterPro" id="IPR050334">
    <property type="entry name" value="Molybdenum_import_ModC"/>
</dbReference>
<dbReference type="PROSITE" id="PS51866">
    <property type="entry name" value="MOP"/>
    <property type="match status" value="1"/>
</dbReference>
<dbReference type="PROSITE" id="PS50893">
    <property type="entry name" value="ABC_TRANSPORTER_2"/>
    <property type="match status" value="1"/>
</dbReference>
<evidence type="ECO:0000256" key="3">
    <source>
        <dbReference type="ARBA" id="ARBA00022505"/>
    </source>
</evidence>
<feature type="domain" description="ABC transporter" evidence="10">
    <location>
        <begin position="1"/>
        <end position="233"/>
    </location>
</feature>
<evidence type="ECO:0000256" key="1">
    <source>
        <dbReference type="ARBA" id="ARBA00022448"/>
    </source>
</evidence>
<dbReference type="Pfam" id="PF03459">
    <property type="entry name" value="TOBE"/>
    <property type="match status" value="1"/>
</dbReference>
<keyword evidence="7" id="KW-1278">Translocase</keyword>
<accession>A0A1S7LEP5</accession>